<proteinExistence type="predicted"/>
<reference evidence="1 2" key="1">
    <citation type="submission" date="2011-01" db="EMBL/GenBank/DDBJ databases">
        <authorList>
            <person name="Muzny D."/>
            <person name="Qin X."/>
            <person name="Deng J."/>
            <person name="Jiang H."/>
            <person name="Liu Y."/>
            <person name="Qu J."/>
            <person name="Song X.-Z."/>
            <person name="Zhang L."/>
            <person name="Thornton R."/>
            <person name="Coyle M."/>
            <person name="Francisco L."/>
            <person name="Jackson L."/>
            <person name="Javaid M."/>
            <person name="Korchina V."/>
            <person name="Kovar C."/>
            <person name="Mata R."/>
            <person name="Mathew T."/>
            <person name="Ngo R."/>
            <person name="Nguyen L."/>
            <person name="Nguyen N."/>
            <person name="Okwuonu G."/>
            <person name="Ongeri F."/>
            <person name="Pham C."/>
            <person name="Simmons D."/>
            <person name="Wilczek-Boney K."/>
            <person name="Hale W."/>
            <person name="Jakkamsetti A."/>
            <person name="Pham P."/>
            <person name="Ruth R."/>
            <person name="San Lucas F."/>
            <person name="Warren J."/>
            <person name="Zhang J."/>
            <person name="Zhao Z."/>
            <person name="Zhou C."/>
            <person name="Zhu D."/>
            <person name="Lee S."/>
            <person name="Bess C."/>
            <person name="Blankenburg K."/>
            <person name="Forbes L."/>
            <person name="Fu Q."/>
            <person name="Gubbala S."/>
            <person name="Hirani K."/>
            <person name="Jayaseelan J.C."/>
            <person name="Lara F."/>
            <person name="Munidasa M."/>
            <person name="Palculict T."/>
            <person name="Patil S."/>
            <person name="Pu L.-L."/>
            <person name="Saada N."/>
            <person name="Tang L."/>
            <person name="Weissenberger G."/>
            <person name="Zhu Y."/>
            <person name="Hemphill L."/>
            <person name="Shang Y."/>
            <person name="Youmans B."/>
            <person name="Ayvaz T."/>
            <person name="Ross M."/>
            <person name="Santibanez J."/>
            <person name="Aqrawi P."/>
            <person name="Gross S."/>
            <person name="Joshi V."/>
            <person name="Fowler G."/>
            <person name="Nazareth L."/>
            <person name="Reid J."/>
            <person name="Worley K."/>
            <person name="Petrosino J."/>
            <person name="Highlander S."/>
            <person name="Gibbs R."/>
        </authorList>
    </citation>
    <scope>NUCLEOTIDE SEQUENCE [LARGE SCALE GENOMIC DNA]</scope>
    <source>
        <strain evidence="1 2">ATCC 33394</strain>
    </source>
</reference>
<sequence length="50" mass="5633">MRQGGEPQGVQIKYVKASQHRIIAILIHYKYKSSLHAPMSNVQAAFLHAD</sequence>
<accession>F0EXX5</accession>
<evidence type="ECO:0000313" key="1">
    <source>
        <dbReference type="EMBL" id="EGC17874.1"/>
    </source>
</evidence>
<dbReference type="AlphaFoldDB" id="F0EXX5"/>
<evidence type="ECO:0000313" key="2">
    <source>
        <dbReference type="Proteomes" id="UP000004088"/>
    </source>
</evidence>
<dbReference type="Proteomes" id="UP000004088">
    <property type="component" value="Unassembled WGS sequence"/>
</dbReference>
<keyword evidence="2" id="KW-1185">Reference proteome</keyword>
<protein>
    <submittedName>
        <fullName evidence="1">Uncharacterized protein</fullName>
    </submittedName>
</protein>
<dbReference type="HOGENOM" id="CLU_3118750_0_0_4"/>
<name>F0EXX5_9NEIS</name>
<dbReference type="EMBL" id="AEWV01000013">
    <property type="protein sequence ID" value="EGC17874.1"/>
    <property type="molecule type" value="Genomic_DNA"/>
</dbReference>
<gene>
    <name evidence="1" type="ORF">HMPREF9098_0685</name>
</gene>
<comment type="caution">
    <text evidence="1">The sequence shown here is derived from an EMBL/GenBank/DDBJ whole genome shotgun (WGS) entry which is preliminary data.</text>
</comment>
<organism evidence="1 2">
    <name type="scientific">Kingella denitrificans ATCC 33394</name>
    <dbReference type="NCBI Taxonomy" id="888741"/>
    <lineage>
        <taxon>Bacteria</taxon>
        <taxon>Pseudomonadati</taxon>
        <taxon>Pseudomonadota</taxon>
        <taxon>Betaproteobacteria</taxon>
        <taxon>Neisseriales</taxon>
        <taxon>Neisseriaceae</taxon>
        <taxon>Kingella</taxon>
    </lineage>
</organism>